<dbReference type="PANTHER" id="PTHR12289:SF72">
    <property type="entry name" value="GST N-TERMINAL DOMAIN-CONTAINING PROTEIN"/>
    <property type="match status" value="1"/>
</dbReference>
<gene>
    <name evidence="4" type="ORF">WR25_10330</name>
</gene>
<dbReference type="GO" id="GO:0005737">
    <property type="term" value="C:cytoplasm"/>
    <property type="evidence" value="ECO:0007669"/>
    <property type="project" value="TreeGrafter"/>
</dbReference>
<accession>A0A2A2KNI6</accession>
<dbReference type="Pfam" id="PF17171">
    <property type="entry name" value="GST_C_6"/>
    <property type="match status" value="1"/>
</dbReference>
<dbReference type="Proteomes" id="UP000218231">
    <property type="component" value="Unassembled WGS sequence"/>
</dbReference>
<organism evidence="4 5">
    <name type="scientific">Diploscapter pachys</name>
    <dbReference type="NCBI Taxonomy" id="2018661"/>
    <lineage>
        <taxon>Eukaryota</taxon>
        <taxon>Metazoa</taxon>
        <taxon>Ecdysozoa</taxon>
        <taxon>Nematoda</taxon>
        <taxon>Chromadorea</taxon>
        <taxon>Rhabditida</taxon>
        <taxon>Rhabditina</taxon>
        <taxon>Rhabditomorpha</taxon>
        <taxon>Rhabditoidea</taxon>
        <taxon>Rhabditidae</taxon>
        <taxon>Diploscapter</taxon>
    </lineage>
</organism>
<name>A0A2A2KNI6_9BILA</name>
<dbReference type="Pfam" id="PF17172">
    <property type="entry name" value="GST_N_4"/>
    <property type="match status" value="1"/>
</dbReference>
<feature type="domain" description="Thioredoxin-like fold" evidence="3">
    <location>
        <begin position="35"/>
        <end position="126"/>
    </location>
</feature>
<proteinExistence type="inferred from homology"/>
<dbReference type="AlphaFoldDB" id="A0A2A2KNI6"/>
<dbReference type="InterPro" id="IPR026928">
    <property type="entry name" value="FAX/IsoI-like"/>
</dbReference>
<dbReference type="InterPro" id="IPR012336">
    <property type="entry name" value="Thioredoxin-like_fold"/>
</dbReference>
<keyword evidence="5" id="KW-1185">Reference proteome</keyword>
<protein>
    <recommendedName>
        <fullName evidence="6">GST N-terminal domain-containing protein</fullName>
    </recommendedName>
</protein>
<dbReference type="SUPFAM" id="SSF47616">
    <property type="entry name" value="GST C-terminal domain-like"/>
    <property type="match status" value="1"/>
</dbReference>
<dbReference type="InterPro" id="IPR040079">
    <property type="entry name" value="Glutathione_S-Trfase"/>
</dbReference>
<evidence type="ECO:0000313" key="4">
    <source>
        <dbReference type="EMBL" id="PAV75448.1"/>
    </source>
</evidence>
<dbReference type="OrthoDB" id="5809458at2759"/>
<reference evidence="4 5" key="1">
    <citation type="journal article" date="2017" name="Curr. Biol.">
        <title>Genome architecture and evolution of a unichromosomal asexual nematode.</title>
        <authorList>
            <person name="Fradin H."/>
            <person name="Zegar C."/>
            <person name="Gutwein M."/>
            <person name="Lucas J."/>
            <person name="Kovtun M."/>
            <person name="Corcoran D."/>
            <person name="Baugh L.R."/>
            <person name="Kiontke K."/>
            <person name="Gunsalus K."/>
            <person name="Fitch D.H."/>
            <person name="Piano F."/>
        </authorList>
    </citation>
    <scope>NUCLEOTIDE SEQUENCE [LARGE SCALE GENOMIC DNA]</scope>
    <source>
        <strain evidence="4">PF1309</strain>
    </source>
</reference>
<dbReference type="Gene3D" id="3.40.30.10">
    <property type="entry name" value="Glutaredoxin"/>
    <property type="match status" value="1"/>
</dbReference>
<comment type="similarity">
    <text evidence="1">Belongs to the FAX family.</text>
</comment>
<dbReference type="SFLD" id="SFLDS00019">
    <property type="entry name" value="Glutathione_Transferase_(cytos"/>
    <property type="match status" value="1"/>
</dbReference>
<evidence type="ECO:0000313" key="5">
    <source>
        <dbReference type="Proteomes" id="UP000218231"/>
    </source>
</evidence>
<dbReference type="InterPro" id="IPR036282">
    <property type="entry name" value="Glutathione-S-Trfase_C_sf"/>
</dbReference>
<dbReference type="SUPFAM" id="SSF52833">
    <property type="entry name" value="Thioredoxin-like"/>
    <property type="match status" value="1"/>
</dbReference>
<dbReference type="SFLD" id="SFLDG01180">
    <property type="entry name" value="SUF1"/>
    <property type="match status" value="1"/>
</dbReference>
<evidence type="ECO:0008006" key="6">
    <source>
        <dbReference type="Google" id="ProtNLM"/>
    </source>
</evidence>
<dbReference type="Gene3D" id="1.20.1050.10">
    <property type="match status" value="1"/>
</dbReference>
<dbReference type="SFLD" id="SFLDG01200">
    <property type="entry name" value="SUF1.1"/>
    <property type="match status" value="1"/>
</dbReference>
<feature type="domain" description="Metaxin glutathione S-transferase" evidence="2">
    <location>
        <begin position="183"/>
        <end position="247"/>
    </location>
</feature>
<evidence type="ECO:0000259" key="2">
    <source>
        <dbReference type="Pfam" id="PF17171"/>
    </source>
</evidence>
<dbReference type="PANTHER" id="PTHR12289">
    <property type="entry name" value="METAXIN RELATED"/>
    <property type="match status" value="1"/>
</dbReference>
<sequence length="270" mass="31259">MGKTKERRLLKPDWQENHVYLVQFPRIKMIPSPSPYCLKLETWLRIADISYSNISNEFKHYSPKGQVPFIELNGRVFSDSNDIIDYLKKEAKNPDQRLSPQDNAHAEAIHALIENSIHWIYMYSRNRDAKWFFGPTGFGPHARGLKGTLMKIFGKMQMSKKIKAKVMANGIGKNTPAEVMQFAKDQLRALSVLLGDKDYFFGDIPTTVDATAFGHLAQLVYTPQFDPEVKKYMEQCTPNLVSFVERIKGRFWPDWHNATENLSLDSNWRR</sequence>
<dbReference type="InterPro" id="IPR033468">
    <property type="entry name" value="Metaxin_GST"/>
</dbReference>
<evidence type="ECO:0000256" key="1">
    <source>
        <dbReference type="ARBA" id="ARBA00006475"/>
    </source>
</evidence>
<evidence type="ECO:0000259" key="3">
    <source>
        <dbReference type="Pfam" id="PF17172"/>
    </source>
</evidence>
<dbReference type="InterPro" id="IPR050931">
    <property type="entry name" value="Mito_Protein_Transport_Metaxin"/>
</dbReference>
<dbReference type="CDD" id="cd03080">
    <property type="entry name" value="GST_N_Metaxin_like"/>
    <property type="match status" value="1"/>
</dbReference>
<comment type="caution">
    <text evidence="4">The sequence shown here is derived from an EMBL/GenBank/DDBJ whole genome shotgun (WGS) entry which is preliminary data.</text>
</comment>
<dbReference type="CDD" id="cd03193">
    <property type="entry name" value="GST_C_Metaxin"/>
    <property type="match status" value="1"/>
</dbReference>
<dbReference type="EMBL" id="LIAE01008110">
    <property type="protein sequence ID" value="PAV75448.1"/>
    <property type="molecule type" value="Genomic_DNA"/>
</dbReference>
<dbReference type="InterPro" id="IPR036249">
    <property type="entry name" value="Thioredoxin-like_sf"/>
</dbReference>